<proteinExistence type="predicted"/>
<dbReference type="AlphaFoldDB" id="A0A7X6K0H8"/>
<feature type="transmembrane region" description="Helical" evidence="1">
    <location>
        <begin position="109"/>
        <end position="129"/>
    </location>
</feature>
<evidence type="ECO:0000313" key="2">
    <source>
        <dbReference type="EMBL" id="NKX45883.1"/>
    </source>
</evidence>
<accession>A0A7X6K0H8</accession>
<reference evidence="2 3" key="1">
    <citation type="submission" date="2020-04" db="EMBL/GenBank/DDBJ databases">
        <authorList>
            <person name="Yoon J."/>
        </authorList>
    </citation>
    <scope>NUCLEOTIDE SEQUENCE [LARGE SCALE GENOMIC DNA]</scope>
    <source>
        <strain evidence="2 3">KMU-115</strain>
    </source>
</reference>
<feature type="transmembrane region" description="Helical" evidence="1">
    <location>
        <begin position="45"/>
        <end position="68"/>
    </location>
</feature>
<keyword evidence="1" id="KW-0472">Membrane</keyword>
<feature type="transmembrane region" description="Helical" evidence="1">
    <location>
        <begin position="12"/>
        <end position="33"/>
    </location>
</feature>
<dbReference type="Proteomes" id="UP000526408">
    <property type="component" value="Unassembled WGS sequence"/>
</dbReference>
<protein>
    <submittedName>
        <fullName evidence="2">Uncharacterized protein</fullName>
    </submittedName>
</protein>
<dbReference type="RefSeq" id="WP_168624260.1">
    <property type="nucleotide sequence ID" value="NZ_JAAZQQ010000005.1"/>
</dbReference>
<sequence>MDPDAAPGIEALVVATALPLAALLFPLAALVFAAVNLRRGTPARVLFGSALVSSALALVAGLVLTLLPGLRPEEAAGQDWQGYAITFVYAWALLDFWRGARLTGARPRAPALVAAVALAAVALVFVLVAT</sequence>
<keyword evidence="3" id="KW-1185">Reference proteome</keyword>
<keyword evidence="1" id="KW-0812">Transmembrane</keyword>
<gene>
    <name evidence="2" type="ORF">HCU73_14905</name>
</gene>
<keyword evidence="1" id="KW-1133">Transmembrane helix</keyword>
<feature type="transmembrane region" description="Helical" evidence="1">
    <location>
        <begin position="80"/>
        <end position="97"/>
    </location>
</feature>
<dbReference type="EMBL" id="JAAZQQ010000005">
    <property type="protein sequence ID" value="NKX45883.1"/>
    <property type="molecule type" value="Genomic_DNA"/>
</dbReference>
<evidence type="ECO:0000313" key="3">
    <source>
        <dbReference type="Proteomes" id="UP000526408"/>
    </source>
</evidence>
<organism evidence="2 3">
    <name type="scientific">Roseicyclus persicicus</name>
    <dbReference type="NCBI Taxonomy" id="2650661"/>
    <lineage>
        <taxon>Bacteria</taxon>
        <taxon>Pseudomonadati</taxon>
        <taxon>Pseudomonadota</taxon>
        <taxon>Alphaproteobacteria</taxon>
        <taxon>Rhodobacterales</taxon>
        <taxon>Roseobacteraceae</taxon>
        <taxon>Roseicyclus</taxon>
    </lineage>
</organism>
<evidence type="ECO:0000256" key="1">
    <source>
        <dbReference type="SAM" id="Phobius"/>
    </source>
</evidence>
<comment type="caution">
    <text evidence="2">The sequence shown here is derived from an EMBL/GenBank/DDBJ whole genome shotgun (WGS) entry which is preliminary data.</text>
</comment>
<name>A0A7X6K0H8_9RHOB</name>